<sequence>MLLSEARLGDCVVDVRIEGGVIREIGDLGGGGVPLGGRWLLPGLWDEHVHLTQWAASRRRIDLSAAASAADAARLVADAAATSAGTVVGRDFRDALWPDRPTAAVLDAVVADRDVVLVSADLHSCWLNSRALARFGHTGSDGLLREEDCFSVVRRLDEVPVEESDAWVADAAAAAAARGVVGVVDLEMAWNIDVWLRRRDAGFAALRVDVGVYPPHLQLAGDRGLRTGLPLDELITVGPAKIITDGSLNTRTAYCVHPYPGETEHPYGLLTVPPDELERWLRAAHEMGMTPAVHAIGDEANRLALDAFQTVGCPGRIEHAQLLRWEDLSRFRELGVVASVQPEHAMDDRDVAERHWAGRTDRAFPLRSLLESGVELRFGSDAPVAPLDPWVTIAAAVGRTRGDRAPWHPEQTIGVSDALAASARTRVEVGQPADVCVVERDPWAASPEELRTMPVALTVLAGRVTHDAL</sequence>
<dbReference type="OrthoDB" id="3238066at2"/>
<proteinExistence type="predicted"/>
<protein>
    <recommendedName>
        <fullName evidence="1">Amidohydrolase 3 domain-containing protein</fullName>
    </recommendedName>
</protein>
<organism evidence="2 3">
    <name type="scientific">Diaminobutyricimonas aerilata</name>
    <dbReference type="NCBI Taxonomy" id="1162967"/>
    <lineage>
        <taxon>Bacteria</taxon>
        <taxon>Bacillati</taxon>
        <taxon>Actinomycetota</taxon>
        <taxon>Actinomycetes</taxon>
        <taxon>Micrococcales</taxon>
        <taxon>Microbacteriaceae</taxon>
        <taxon>Diaminobutyricimonas</taxon>
    </lineage>
</organism>
<dbReference type="AlphaFoldDB" id="A0A2M9CJ52"/>
<dbReference type="SUPFAM" id="SSF51556">
    <property type="entry name" value="Metallo-dependent hydrolases"/>
    <property type="match status" value="1"/>
</dbReference>
<dbReference type="PANTHER" id="PTHR22642:SF2">
    <property type="entry name" value="PROTEIN LONG AFTER FAR-RED 3"/>
    <property type="match status" value="1"/>
</dbReference>
<comment type="caution">
    <text evidence="2">The sequence shown here is derived from an EMBL/GenBank/DDBJ whole genome shotgun (WGS) entry which is preliminary data.</text>
</comment>
<dbReference type="Pfam" id="PF07969">
    <property type="entry name" value="Amidohydro_3"/>
    <property type="match status" value="1"/>
</dbReference>
<dbReference type="InterPro" id="IPR013108">
    <property type="entry name" value="Amidohydro_3"/>
</dbReference>
<accession>A0A2M9CJ52</accession>
<feature type="domain" description="Amidohydrolase 3" evidence="1">
    <location>
        <begin position="35"/>
        <end position="466"/>
    </location>
</feature>
<dbReference type="InterPro" id="IPR032466">
    <property type="entry name" value="Metal_Hydrolase"/>
</dbReference>
<keyword evidence="3" id="KW-1185">Reference proteome</keyword>
<dbReference type="PANTHER" id="PTHR22642">
    <property type="entry name" value="IMIDAZOLONEPROPIONASE"/>
    <property type="match status" value="1"/>
</dbReference>
<dbReference type="SUPFAM" id="SSF51338">
    <property type="entry name" value="Composite domain of metallo-dependent hydrolases"/>
    <property type="match status" value="1"/>
</dbReference>
<dbReference type="Proteomes" id="UP000228758">
    <property type="component" value="Unassembled WGS sequence"/>
</dbReference>
<reference evidence="2 3" key="1">
    <citation type="submission" date="2017-11" db="EMBL/GenBank/DDBJ databases">
        <title>Genomic Encyclopedia of Archaeal and Bacterial Type Strains, Phase II (KMG-II): From Individual Species to Whole Genera.</title>
        <authorList>
            <person name="Goeker M."/>
        </authorList>
    </citation>
    <scope>NUCLEOTIDE SEQUENCE [LARGE SCALE GENOMIC DNA]</scope>
    <source>
        <strain evidence="2 3">DSM 27393</strain>
    </source>
</reference>
<name>A0A2M9CJ52_9MICO</name>
<dbReference type="Gene3D" id="2.30.40.10">
    <property type="entry name" value="Urease, subunit C, domain 1"/>
    <property type="match status" value="1"/>
</dbReference>
<dbReference type="InterPro" id="IPR011059">
    <property type="entry name" value="Metal-dep_hydrolase_composite"/>
</dbReference>
<dbReference type="Gene3D" id="3.20.20.140">
    <property type="entry name" value="Metal-dependent hydrolases"/>
    <property type="match status" value="1"/>
</dbReference>
<evidence type="ECO:0000313" key="3">
    <source>
        <dbReference type="Proteomes" id="UP000228758"/>
    </source>
</evidence>
<dbReference type="Gene3D" id="3.10.310.70">
    <property type="match status" value="1"/>
</dbReference>
<evidence type="ECO:0000259" key="1">
    <source>
        <dbReference type="Pfam" id="PF07969"/>
    </source>
</evidence>
<evidence type="ECO:0000313" key="2">
    <source>
        <dbReference type="EMBL" id="PJJ71920.1"/>
    </source>
</evidence>
<dbReference type="GO" id="GO:0016810">
    <property type="term" value="F:hydrolase activity, acting on carbon-nitrogen (but not peptide) bonds"/>
    <property type="evidence" value="ECO:0007669"/>
    <property type="project" value="InterPro"/>
</dbReference>
<dbReference type="EMBL" id="PGFF01000001">
    <property type="protein sequence ID" value="PJJ71920.1"/>
    <property type="molecule type" value="Genomic_DNA"/>
</dbReference>
<gene>
    <name evidence="2" type="ORF">CLV46_1476</name>
</gene>
<dbReference type="RefSeq" id="WP_100364170.1">
    <property type="nucleotide sequence ID" value="NZ_PGFF01000001.1"/>
</dbReference>